<reference evidence="6" key="1">
    <citation type="journal article" date="2020" name="Stud. Mycol.">
        <title>101 Dothideomycetes genomes: a test case for predicting lifestyles and emergence of pathogens.</title>
        <authorList>
            <person name="Haridas S."/>
            <person name="Albert R."/>
            <person name="Binder M."/>
            <person name="Bloem J."/>
            <person name="Labutti K."/>
            <person name="Salamov A."/>
            <person name="Andreopoulos B."/>
            <person name="Baker S."/>
            <person name="Barry K."/>
            <person name="Bills G."/>
            <person name="Bluhm B."/>
            <person name="Cannon C."/>
            <person name="Castanera R."/>
            <person name="Culley D."/>
            <person name="Daum C."/>
            <person name="Ezra D."/>
            <person name="Gonzalez J."/>
            <person name="Henrissat B."/>
            <person name="Kuo A."/>
            <person name="Liang C."/>
            <person name="Lipzen A."/>
            <person name="Lutzoni F."/>
            <person name="Magnuson J."/>
            <person name="Mondo S."/>
            <person name="Nolan M."/>
            <person name="Ohm R."/>
            <person name="Pangilinan J."/>
            <person name="Park H.-J."/>
            <person name="Ramirez L."/>
            <person name="Alfaro M."/>
            <person name="Sun H."/>
            <person name="Tritt A."/>
            <person name="Yoshinaga Y."/>
            <person name="Zwiers L.-H."/>
            <person name="Turgeon B."/>
            <person name="Goodwin S."/>
            <person name="Spatafora J."/>
            <person name="Crous P."/>
            <person name="Grigoriev I."/>
        </authorList>
    </citation>
    <scope>NUCLEOTIDE SEQUENCE</scope>
    <source>
        <strain evidence="6">CBS 123094</strain>
    </source>
</reference>
<dbReference type="FunFam" id="3.40.50.720:FF:000053">
    <property type="entry name" value="Quinone oxidoreductase 1"/>
    <property type="match status" value="1"/>
</dbReference>
<dbReference type="Gene3D" id="3.90.180.10">
    <property type="entry name" value="Medium-chain alcohol dehydrogenases, catalytic domain"/>
    <property type="match status" value="1"/>
</dbReference>
<feature type="domain" description="Enoyl reductase (ER)" evidence="5">
    <location>
        <begin position="98"/>
        <end position="411"/>
    </location>
</feature>
<organism evidence="6 7">
    <name type="scientific">Amniculicola lignicola CBS 123094</name>
    <dbReference type="NCBI Taxonomy" id="1392246"/>
    <lineage>
        <taxon>Eukaryota</taxon>
        <taxon>Fungi</taxon>
        <taxon>Dikarya</taxon>
        <taxon>Ascomycota</taxon>
        <taxon>Pezizomycotina</taxon>
        <taxon>Dothideomycetes</taxon>
        <taxon>Pleosporomycetidae</taxon>
        <taxon>Pleosporales</taxon>
        <taxon>Amniculicolaceae</taxon>
        <taxon>Amniculicola</taxon>
    </lineage>
</organism>
<keyword evidence="7" id="KW-1185">Reference proteome</keyword>
<evidence type="ECO:0000256" key="3">
    <source>
        <dbReference type="ARBA" id="ARBA00043088"/>
    </source>
</evidence>
<dbReference type="InterPro" id="IPR013154">
    <property type="entry name" value="ADH-like_N"/>
</dbReference>
<dbReference type="InterPro" id="IPR047618">
    <property type="entry name" value="QOR-like"/>
</dbReference>
<dbReference type="InterPro" id="IPR002364">
    <property type="entry name" value="Quin_OxRdtase/zeta-crystal_CS"/>
</dbReference>
<evidence type="ECO:0000256" key="2">
    <source>
        <dbReference type="ARBA" id="ARBA00023002"/>
    </source>
</evidence>
<dbReference type="GO" id="GO:0003960">
    <property type="term" value="F:quinone reductase (NADPH) activity"/>
    <property type="evidence" value="ECO:0007669"/>
    <property type="project" value="InterPro"/>
</dbReference>
<dbReference type="InterPro" id="IPR036291">
    <property type="entry name" value="NAD(P)-bd_dom_sf"/>
</dbReference>
<dbReference type="CDD" id="cd05286">
    <property type="entry name" value="QOR2"/>
    <property type="match status" value="1"/>
</dbReference>
<keyword evidence="2" id="KW-0560">Oxidoreductase</keyword>
<dbReference type="GO" id="GO:0008270">
    <property type="term" value="F:zinc ion binding"/>
    <property type="evidence" value="ECO:0007669"/>
    <property type="project" value="InterPro"/>
</dbReference>
<dbReference type="GO" id="GO:0005829">
    <property type="term" value="C:cytosol"/>
    <property type="evidence" value="ECO:0007669"/>
    <property type="project" value="TreeGrafter"/>
</dbReference>
<dbReference type="SUPFAM" id="SSF50129">
    <property type="entry name" value="GroES-like"/>
    <property type="match status" value="1"/>
</dbReference>
<dbReference type="PANTHER" id="PTHR48106:SF13">
    <property type="entry name" value="QUINONE OXIDOREDUCTASE-RELATED"/>
    <property type="match status" value="1"/>
</dbReference>
<dbReference type="PANTHER" id="PTHR48106">
    <property type="entry name" value="QUINONE OXIDOREDUCTASE PIG3-RELATED"/>
    <property type="match status" value="1"/>
</dbReference>
<proteinExistence type="predicted"/>
<protein>
    <recommendedName>
        <fullName evidence="4">Probable quinone oxidoreductase</fullName>
    </recommendedName>
    <alternativeName>
        <fullName evidence="3">NADPH:quinone reductase</fullName>
    </alternativeName>
</protein>
<keyword evidence="1" id="KW-0521">NADP</keyword>
<dbReference type="Gene3D" id="3.40.50.720">
    <property type="entry name" value="NAD(P)-binding Rossmann-like Domain"/>
    <property type="match status" value="1"/>
</dbReference>
<dbReference type="InterPro" id="IPR020843">
    <property type="entry name" value="ER"/>
</dbReference>
<dbReference type="Pfam" id="PF08240">
    <property type="entry name" value="ADH_N"/>
    <property type="match status" value="1"/>
</dbReference>
<dbReference type="AlphaFoldDB" id="A0A6A5VWQ8"/>
<dbReference type="SUPFAM" id="SSF51735">
    <property type="entry name" value="NAD(P)-binding Rossmann-fold domains"/>
    <property type="match status" value="1"/>
</dbReference>
<dbReference type="EMBL" id="ML977725">
    <property type="protein sequence ID" value="KAF1993158.1"/>
    <property type="molecule type" value="Genomic_DNA"/>
</dbReference>
<evidence type="ECO:0000256" key="1">
    <source>
        <dbReference type="ARBA" id="ARBA00022857"/>
    </source>
</evidence>
<dbReference type="PROSITE" id="PS01162">
    <property type="entry name" value="QOR_ZETA_CRYSTAL"/>
    <property type="match status" value="1"/>
</dbReference>
<evidence type="ECO:0000259" key="5">
    <source>
        <dbReference type="SMART" id="SM00829"/>
    </source>
</evidence>
<dbReference type="InterPro" id="IPR011032">
    <property type="entry name" value="GroES-like_sf"/>
</dbReference>
<evidence type="ECO:0000256" key="4">
    <source>
        <dbReference type="ARBA" id="ARBA00070796"/>
    </source>
</evidence>
<dbReference type="GO" id="GO:0035925">
    <property type="term" value="F:mRNA 3'-UTR AU-rich region binding"/>
    <property type="evidence" value="ECO:0007669"/>
    <property type="project" value="TreeGrafter"/>
</dbReference>
<dbReference type="OrthoDB" id="48317at2759"/>
<dbReference type="SMART" id="SM00829">
    <property type="entry name" value="PKS_ER"/>
    <property type="match status" value="1"/>
</dbReference>
<accession>A0A6A5VWQ8</accession>
<evidence type="ECO:0000313" key="6">
    <source>
        <dbReference type="EMBL" id="KAF1993158.1"/>
    </source>
</evidence>
<evidence type="ECO:0000313" key="7">
    <source>
        <dbReference type="Proteomes" id="UP000799779"/>
    </source>
</evidence>
<gene>
    <name evidence="6" type="ORF">P154DRAFT_527959</name>
</gene>
<dbReference type="InterPro" id="IPR013149">
    <property type="entry name" value="ADH-like_C"/>
</dbReference>
<dbReference type="Proteomes" id="UP000799779">
    <property type="component" value="Unassembled WGS sequence"/>
</dbReference>
<name>A0A6A5VWQ8_9PLEO</name>
<dbReference type="Pfam" id="PF00107">
    <property type="entry name" value="ADH_zinc_N"/>
    <property type="match status" value="1"/>
</dbReference>
<dbReference type="GO" id="GO:0070402">
    <property type="term" value="F:NADPH binding"/>
    <property type="evidence" value="ECO:0007669"/>
    <property type="project" value="TreeGrafter"/>
</dbReference>
<sequence length="413" mass="45341">MLCFARFGLSRWNTKTFGAGTPGTRRFLGFRAIQESGRFGDRLGGKRQEGLKPYLGRADTVLRKKLRLGFEARDITRKMSTSIEVPKTMKAVQIDKNGGVEVLQYKDVPVPELKEGQVLVKNEFIGINYIDTYFRAGLYPLPHTPYILGREGSGTVVSRHASAPADLQPGTRVVYMGEHAYAEYTPASAKYTIPIPSSVDAKVAAASTLQALTALTLIREAHKVEKGDWVLVTAAAGGVGLWLCQLLRAVGARTIATASTQEKRKLAEENGAEVTVEYHEEDREAFTRKVVEITGGEGVAAVFDSVGKVTFDACLACVRRKGSMVSFGNASGAVTGFALGRLAAKNVKLVRPTLFNYIFTREEFKGYADELWSFITNDKLNVQIHDVYPLKDIVRATQDIEGRKTTGKLLLRP</sequence>